<dbReference type="RefSeq" id="WP_344515824.1">
    <property type="nucleotide sequence ID" value="NZ_BAAAQD010000066.1"/>
</dbReference>
<organism evidence="2 3">
    <name type="scientific">Dactylosporangium maewongense</name>
    <dbReference type="NCBI Taxonomy" id="634393"/>
    <lineage>
        <taxon>Bacteria</taxon>
        <taxon>Bacillati</taxon>
        <taxon>Actinomycetota</taxon>
        <taxon>Actinomycetes</taxon>
        <taxon>Micromonosporales</taxon>
        <taxon>Micromonosporaceae</taxon>
        <taxon>Dactylosporangium</taxon>
    </lineage>
</organism>
<dbReference type="EMBL" id="BAAAQD010000066">
    <property type="protein sequence ID" value="GAA1577515.1"/>
    <property type="molecule type" value="Genomic_DNA"/>
</dbReference>
<feature type="transmembrane region" description="Helical" evidence="1">
    <location>
        <begin position="12"/>
        <end position="32"/>
    </location>
</feature>
<keyword evidence="1" id="KW-0472">Membrane</keyword>
<reference evidence="3" key="1">
    <citation type="journal article" date="2019" name="Int. J. Syst. Evol. Microbiol.">
        <title>The Global Catalogue of Microorganisms (GCM) 10K type strain sequencing project: providing services to taxonomists for standard genome sequencing and annotation.</title>
        <authorList>
            <consortium name="The Broad Institute Genomics Platform"/>
            <consortium name="The Broad Institute Genome Sequencing Center for Infectious Disease"/>
            <person name="Wu L."/>
            <person name="Ma J."/>
        </authorList>
    </citation>
    <scope>NUCLEOTIDE SEQUENCE [LARGE SCALE GENOMIC DNA]</scope>
    <source>
        <strain evidence="3">JCM 15933</strain>
    </source>
</reference>
<accession>A0ABP4PG27</accession>
<feature type="transmembrane region" description="Helical" evidence="1">
    <location>
        <begin position="155"/>
        <end position="172"/>
    </location>
</feature>
<keyword evidence="3" id="KW-1185">Reference proteome</keyword>
<evidence type="ECO:0000313" key="3">
    <source>
        <dbReference type="Proteomes" id="UP001501470"/>
    </source>
</evidence>
<comment type="caution">
    <text evidence="2">The sequence shown here is derived from an EMBL/GenBank/DDBJ whole genome shotgun (WGS) entry which is preliminary data.</text>
</comment>
<keyword evidence="1" id="KW-0812">Transmembrane</keyword>
<evidence type="ECO:0000313" key="2">
    <source>
        <dbReference type="EMBL" id="GAA1577515.1"/>
    </source>
</evidence>
<sequence length="174" mass="18794">MATRKYRRWEAPPLLVGALIAVGFPVAVLVNWPQPVKPPLLAGCAVAVLLVMCYIDGPAVWVSVGPEQVTVANWLVIHRVPRGLVDRVEEVDRLGMDLVLTDGTKIGLGAWQPSLVPATSRSRGRSAYRSRQLLALFADLPAAPTGGVVRRRPRLVNIALLAAPIVGFWIVLGL</sequence>
<keyword evidence="1" id="KW-1133">Transmembrane helix</keyword>
<feature type="transmembrane region" description="Helical" evidence="1">
    <location>
        <begin position="38"/>
        <end position="55"/>
    </location>
</feature>
<gene>
    <name evidence="2" type="ORF">GCM10009827_119160</name>
</gene>
<dbReference type="Proteomes" id="UP001501470">
    <property type="component" value="Unassembled WGS sequence"/>
</dbReference>
<proteinExistence type="predicted"/>
<name>A0ABP4PG27_9ACTN</name>
<protein>
    <recommendedName>
        <fullName evidence="4">PH domain-containing protein</fullName>
    </recommendedName>
</protein>
<evidence type="ECO:0008006" key="4">
    <source>
        <dbReference type="Google" id="ProtNLM"/>
    </source>
</evidence>
<evidence type="ECO:0000256" key="1">
    <source>
        <dbReference type="SAM" id="Phobius"/>
    </source>
</evidence>